<dbReference type="PANTHER" id="PTHR36452">
    <property type="entry name" value="CHROMOSOME 12, WHOLE GENOME SHOTGUN SEQUENCE"/>
    <property type="match status" value="1"/>
</dbReference>
<keyword evidence="2" id="KW-1185">Reference proteome</keyword>
<dbReference type="InterPro" id="IPR012808">
    <property type="entry name" value="CHP02453"/>
</dbReference>
<accession>A0A1W2B042</accession>
<dbReference type="EMBL" id="FWXT01000001">
    <property type="protein sequence ID" value="SMC65798.1"/>
    <property type="molecule type" value="Genomic_DNA"/>
</dbReference>
<dbReference type="Pfam" id="PF09365">
    <property type="entry name" value="DUF2461"/>
    <property type="match status" value="1"/>
</dbReference>
<organism evidence="1 2">
    <name type="scientific">Pedobacter africanus</name>
    <dbReference type="NCBI Taxonomy" id="151894"/>
    <lineage>
        <taxon>Bacteria</taxon>
        <taxon>Pseudomonadati</taxon>
        <taxon>Bacteroidota</taxon>
        <taxon>Sphingobacteriia</taxon>
        <taxon>Sphingobacteriales</taxon>
        <taxon>Sphingobacteriaceae</taxon>
        <taxon>Pedobacter</taxon>
    </lineage>
</organism>
<gene>
    <name evidence="1" type="ORF">SAMN04488524_1760</name>
</gene>
<dbReference type="InterPro" id="IPR015996">
    <property type="entry name" value="UCP028451"/>
</dbReference>
<dbReference type="AlphaFoldDB" id="A0A1W2B042"/>
<dbReference type="Proteomes" id="UP000192756">
    <property type="component" value="Unassembled WGS sequence"/>
</dbReference>
<dbReference type="PIRSF" id="PIRSF028451">
    <property type="entry name" value="UCP028451"/>
    <property type="match status" value="1"/>
</dbReference>
<sequence length="220" mass="25427">MIKSDTLAFIADVAKNNNREWFAENKERYELAKADVLALIDQLIPKLAAVDPKFAIDTPAKKCLLRIYRDVRFSKNKDPYKNNFGISFNLKGSDIHSAGYYLHIQPGECFFAAGFWMPEAAVLKKIREEIDYNTSEFLEIVNDKNFKRLYQLSREDTLKTAPKGYPADHPQIEFLKLKSFIAIYPLKDEDFLKPGIVDKLKTAFESVYPFILFLRKAVDQ</sequence>
<evidence type="ECO:0000313" key="1">
    <source>
        <dbReference type="EMBL" id="SMC65798.1"/>
    </source>
</evidence>
<dbReference type="PANTHER" id="PTHR36452:SF1">
    <property type="entry name" value="DUF2461 DOMAIN-CONTAINING PROTEIN"/>
    <property type="match status" value="1"/>
</dbReference>
<dbReference type="NCBIfam" id="TIGR02453">
    <property type="entry name" value="TIGR02453 family protein"/>
    <property type="match status" value="1"/>
</dbReference>
<evidence type="ECO:0000313" key="2">
    <source>
        <dbReference type="Proteomes" id="UP000192756"/>
    </source>
</evidence>
<dbReference type="RefSeq" id="WP_084237955.1">
    <property type="nucleotide sequence ID" value="NZ_FWXT01000001.1"/>
</dbReference>
<dbReference type="OrthoDB" id="9794241at2"/>
<dbReference type="STRING" id="151894.SAMN04488524_1760"/>
<name>A0A1W2B042_9SPHI</name>
<protein>
    <submittedName>
        <fullName evidence="1">TIGR02453 family protein</fullName>
    </submittedName>
</protein>
<reference evidence="2" key="1">
    <citation type="submission" date="2017-04" db="EMBL/GenBank/DDBJ databases">
        <authorList>
            <person name="Varghese N."/>
            <person name="Submissions S."/>
        </authorList>
    </citation>
    <scope>NUCLEOTIDE SEQUENCE [LARGE SCALE GENOMIC DNA]</scope>
    <source>
        <strain evidence="2">DSM 12126</strain>
    </source>
</reference>
<proteinExistence type="predicted"/>